<dbReference type="STRING" id="50990.A0A4Y7PZM0"/>
<proteinExistence type="predicted"/>
<dbReference type="AlphaFoldDB" id="A0A4Y7PZM0"/>
<sequence>MAPFNAYRTLNRRTGILKQLTSSPVAIAGFGLAGLLLLIIIVTALVVCCRRKAKRKRAEKQNAAFLTVRGVVRDTTMSFASPLPTDYEAFGGKAQQTFSRNNLTASVILPEKAVIRPDATPEDIIAHYASQGPLPRPFRPFSFALAASGTVVPNSIIPGPPPKSIPELTHQANHLPSCSNHHLAIKPIRLFTHSRFAHSMSMFNIPCQSVSST</sequence>
<feature type="transmembrane region" description="Helical" evidence="1">
    <location>
        <begin position="25"/>
        <end position="47"/>
    </location>
</feature>
<accession>A0A4Y7PZM0</accession>
<keyword evidence="1" id="KW-1133">Transmembrane helix</keyword>
<dbReference type="OrthoDB" id="5340910at2759"/>
<evidence type="ECO:0000313" key="2">
    <source>
        <dbReference type="EMBL" id="TDL20847.1"/>
    </source>
</evidence>
<reference evidence="2 3" key="1">
    <citation type="submission" date="2018-06" db="EMBL/GenBank/DDBJ databases">
        <title>A transcriptomic atlas of mushroom development highlights an independent origin of complex multicellularity.</title>
        <authorList>
            <consortium name="DOE Joint Genome Institute"/>
            <person name="Krizsan K."/>
            <person name="Almasi E."/>
            <person name="Merenyi Z."/>
            <person name="Sahu N."/>
            <person name="Viragh M."/>
            <person name="Koszo T."/>
            <person name="Mondo S."/>
            <person name="Kiss B."/>
            <person name="Balint B."/>
            <person name="Kues U."/>
            <person name="Barry K."/>
            <person name="Hegedus J.C."/>
            <person name="Henrissat B."/>
            <person name="Johnson J."/>
            <person name="Lipzen A."/>
            <person name="Ohm R."/>
            <person name="Nagy I."/>
            <person name="Pangilinan J."/>
            <person name="Yan J."/>
            <person name="Xiong Y."/>
            <person name="Grigoriev I.V."/>
            <person name="Hibbett D.S."/>
            <person name="Nagy L.G."/>
        </authorList>
    </citation>
    <scope>NUCLEOTIDE SEQUENCE [LARGE SCALE GENOMIC DNA]</scope>
    <source>
        <strain evidence="2 3">SZMC22713</strain>
    </source>
</reference>
<dbReference type="Proteomes" id="UP000294933">
    <property type="component" value="Unassembled WGS sequence"/>
</dbReference>
<keyword evidence="3" id="KW-1185">Reference proteome</keyword>
<dbReference type="EMBL" id="ML170185">
    <property type="protein sequence ID" value="TDL20847.1"/>
    <property type="molecule type" value="Genomic_DNA"/>
</dbReference>
<gene>
    <name evidence="2" type="ORF">BD410DRAFT_360177</name>
</gene>
<keyword evidence="1" id="KW-0472">Membrane</keyword>
<name>A0A4Y7PZM0_9AGAM</name>
<protein>
    <submittedName>
        <fullName evidence="2">Uncharacterized protein</fullName>
    </submittedName>
</protein>
<evidence type="ECO:0000313" key="3">
    <source>
        <dbReference type="Proteomes" id="UP000294933"/>
    </source>
</evidence>
<keyword evidence="1" id="KW-0812">Transmembrane</keyword>
<organism evidence="2 3">
    <name type="scientific">Rickenella mellea</name>
    <dbReference type="NCBI Taxonomy" id="50990"/>
    <lineage>
        <taxon>Eukaryota</taxon>
        <taxon>Fungi</taxon>
        <taxon>Dikarya</taxon>
        <taxon>Basidiomycota</taxon>
        <taxon>Agaricomycotina</taxon>
        <taxon>Agaricomycetes</taxon>
        <taxon>Hymenochaetales</taxon>
        <taxon>Rickenellaceae</taxon>
        <taxon>Rickenella</taxon>
    </lineage>
</organism>
<evidence type="ECO:0000256" key="1">
    <source>
        <dbReference type="SAM" id="Phobius"/>
    </source>
</evidence>
<dbReference type="VEuPathDB" id="FungiDB:BD410DRAFT_360177"/>